<dbReference type="EMBL" id="VJOM01000004">
    <property type="protein sequence ID" value="TSE33294.1"/>
    <property type="molecule type" value="Genomic_DNA"/>
</dbReference>
<evidence type="ECO:0000256" key="2">
    <source>
        <dbReference type="ARBA" id="ARBA00021982"/>
    </source>
</evidence>
<dbReference type="SUPFAM" id="SSF53150">
    <property type="entry name" value="DNA repair protein MutS, domain II"/>
    <property type="match status" value="1"/>
</dbReference>
<protein>
    <recommendedName>
        <fullName evidence="2 9">DNA mismatch repair protein MutS</fullName>
    </recommendedName>
</protein>
<dbReference type="NCBIfam" id="NF003810">
    <property type="entry name" value="PRK05399.1"/>
    <property type="match status" value="1"/>
</dbReference>
<dbReference type="Pfam" id="PF05188">
    <property type="entry name" value="MutS_II"/>
    <property type="match status" value="1"/>
</dbReference>
<dbReference type="Pfam" id="PF05192">
    <property type="entry name" value="MutS_III"/>
    <property type="match status" value="1"/>
</dbReference>
<accession>A0A554XBW1</accession>
<dbReference type="PROSITE" id="PS00486">
    <property type="entry name" value="DNA_MISMATCH_REPAIR_2"/>
    <property type="match status" value="1"/>
</dbReference>
<evidence type="ECO:0000256" key="1">
    <source>
        <dbReference type="ARBA" id="ARBA00006271"/>
    </source>
</evidence>
<dbReference type="InterPro" id="IPR007861">
    <property type="entry name" value="DNA_mismatch_repair_MutS_clamp"/>
</dbReference>
<evidence type="ECO:0000256" key="5">
    <source>
        <dbReference type="ARBA" id="ARBA00022840"/>
    </source>
</evidence>
<feature type="domain" description="DNA mismatch repair proteins mutS family" evidence="13">
    <location>
        <begin position="722"/>
        <end position="738"/>
    </location>
</feature>
<dbReference type="Gene3D" id="3.30.420.110">
    <property type="entry name" value="MutS, connector domain"/>
    <property type="match status" value="1"/>
</dbReference>
<dbReference type="SUPFAM" id="SSF55271">
    <property type="entry name" value="DNA repair protein MutS, domain I"/>
    <property type="match status" value="1"/>
</dbReference>
<dbReference type="CDD" id="cd03284">
    <property type="entry name" value="ABC_MutS1"/>
    <property type="match status" value="1"/>
</dbReference>
<dbReference type="FunFam" id="3.40.1170.10:FF:000001">
    <property type="entry name" value="DNA mismatch repair protein MutS"/>
    <property type="match status" value="1"/>
</dbReference>
<dbReference type="Gene3D" id="1.10.1420.10">
    <property type="match status" value="2"/>
</dbReference>
<keyword evidence="6 9" id="KW-0238">DNA-binding</keyword>
<sequence>MATTPPADALAPSGTPPAPLEAHTPMMQQYLRIKAEYPHTLVFYRMGDFYELFYDDAHKAARLLDITLTTRGQSAGAPVVMAGVPVHSVETYLARLIRLGESVAICEQVGDVATAKGPVERQVVRIVTPGTLTDGELLADKADAVLLALHVGARRRCGLAWLAVTEGTVHLAECDWAALRGWLQRIGPSEVLHGGDLAPVAEAELRGWLEQVAAPVRPALTVRPAWAFDATLGQRKLCDQLQAATLAGWGAQDLPEAHAAASALLDYAEHTQGQRLGHVRALRVVRPQEWIELPATTRRNLELTQTLRGEPAPTLLSLLDTCATGMGSRLLRRWLLEPPRDRAIARERLAAIGVLREHGPEALRRMLRGVSDVERLAARIALRQARPRELAGLVQTLQRAHTLAEAVAALPPAPAPDGLLGRLATDLRPPTAVAELLSRALLPEPAALIRDGGVIAPGYDAELDELRAIQANADAFLLELEARERARTGIANLRVQYNKVHGFYIEVTQGQLDKVPDDYRRRQTLKNAERFITPELKAFEDKALSAQERALAREKWLYERLLDELQPHVPALATLAKALATLDVLAALAERSLTLQWNAPTFVPEPRIEIRQGRHPVVEARLQETGAGPFIPNDTVLDARTRMQIITGPNMGGKSTYMRQVALIVLLASIGSYVPAQSCRLGPIDAIHTRIGAADDLANAQSTFMLEMTEAAQILHQATEHSLVLMDEIGRGTSTFDGLALAGAIATHLHDKVRAFTLFATHYFELTQFPAQHPGAVNVHVSAVEGKGRYIVFLHQIEPGPASRSYGVQVARLAGVPAAVVHQARHTLAQLEAESLRAQQQIDLFAAAPEPEPTAADKHPVLQRLAELDPDAMSPREALEALYRLRGLLGPG</sequence>
<dbReference type="GO" id="GO:0005829">
    <property type="term" value="C:cytosol"/>
    <property type="evidence" value="ECO:0007669"/>
    <property type="project" value="TreeGrafter"/>
</dbReference>
<dbReference type="STRING" id="307486.GCA_000807215_01229"/>
<dbReference type="InterPro" id="IPR007696">
    <property type="entry name" value="DNA_mismatch_repair_MutS_core"/>
</dbReference>
<keyword evidence="11" id="KW-0175">Coiled coil</keyword>
<keyword evidence="5 9" id="KW-0067">ATP-binding</keyword>
<dbReference type="GO" id="GO:0030983">
    <property type="term" value="F:mismatched DNA binding"/>
    <property type="evidence" value="ECO:0007669"/>
    <property type="project" value="InterPro"/>
</dbReference>
<dbReference type="Pfam" id="PF01624">
    <property type="entry name" value="MutS_I"/>
    <property type="match status" value="1"/>
</dbReference>
<feature type="binding site" evidence="9">
    <location>
        <begin position="648"/>
        <end position="655"/>
    </location>
    <ligand>
        <name>ATP</name>
        <dbReference type="ChEBI" id="CHEBI:30616"/>
    </ligand>
</feature>
<keyword evidence="3 9" id="KW-0547">Nucleotide-binding</keyword>
<comment type="function">
    <text evidence="8 9">This protein is involved in the repair of mismatches in DNA. It is possible that it carries out the mismatch recognition step. This protein has a weak ATPase activity.</text>
</comment>
<evidence type="ECO:0000256" key="12">
    <source>
        <dbReference type="SAM" id="MobiDB-lite"/>
    </source>
</evidence>
<dbReference type="InterPro" id="IPR007860">
    <property type="entry name" value="DNA_mmatch_repair_MutS_con_dom"/>
</dbReference>
<keyword evidence="7 9" id="KW-0234">DNA repair</keyword>
<dbReference type="InterPro" id="IPR007695">
    <property type="entry name" value="DNA_mismatch_repair_MutS-lik_N"/>
</dbReference>
<proteinExistence type="inferred from homology"/>
<dbReference type="GO" id="GO:0006298">
    <property type="term" value="P:mismatch repair"/>
    <property type="evidence" value="ECO:0007669"/>
    <property type="project" value="UniProtKB-UniRule"/>
</dbReference>
<dbReference type="InterPro" id="IPR045076">
    <property type="entry name" value="MutS"/>
</dbReference>
<dbReference type="InterPro" id="IPR000432">
    <property type="entry name" value="DNA_mismatch_repair_MutS_C"/>
</dbReference>
<dbReference type="Proteomes" id="UP000317763">
    <property type="component" value="Unassembled WGS sequence"/>
</dbReference>
<dbReference type="HAMAP" id="MF_00096">
    <property type="entry name" value="MutS"/>
    <property type="match status" value="1"/>
</dbReference>
<dbReference type="InterPro" id="IPR027417">
    <property type="entry name" value="P-loop_NTPase"/>
</dbReference>
<dbReference type="InterPro" id="IPR005748">
    <property type="entry name" value="DNA_mismatch_repair_MutS"/>
</dbReference>
<evidence type="ECO:0000256" key="4">
    <source>
        <dbReference type="ARBA" id="ARBA00022763"/>
    </source>
</evidence>
<comment type="similarity">
    <text evidence="1 9 10">Belongs to the DNA mismatch repair MutS family.</text>
</comment>
<evidence type="ECO:0000259" key="13">
    <source>
        <dbReference type="PROSITE" id="PS00486"/>
    </source>
</evidence>
<reference evidence="14 15" key="1">
    <citation type="submission" date="2019-07" db="EMBL/GenBank/DDBJ databases">
        <title>Tepidimonas taiwanensis I1-1 draft genome.</title>
        <authorList>
            <person name="Da Costa M.S."/>
            <person name="Froufe H.J.C."/>
            <person name="Egas C."/>
            <person name="Albuquerque L."/>
        </authorList>
    </citation>
    <scope>NUCLEOTIDE SEQUENCE [LARGE SCALE GENOMIC DNA]</scope>
    <source>
        <strain evidence="14 15">I1-1</strain>
    </source>
</reference>
<dbReference type="SMART" id="SM00533">
    <property type="entry name" value="MUTSd"/>
    <property type="match status" value="1"/>
</dbReference>
<dbReference type="FunFam" id="3.40.50.300:FF:000870">
    <property type="entry name" value="MutS protein homolog 4"/>
    <property type="match status" value="1"/>
</dbReference>
<comment type="caution">
    <text evidence="14">The sequence shown here is derived from an EMBL/GenBank/DDBJ whole genome shotgun (WGS) entry which is preliminary data.</text>
</comment>
<dbReference type="InterPro" id="IPR016151">
    <property type="entry name" value="DNA_mismatch_repair_MutS_N"/>
</dbReference>
<keyword evidence="15" id="KW-1185">Reference proteome</keyword>
<dbReference type="SUPFAM" id="SSF48334">
    <property type="entry name" value="DNA repair protein MutS, domain III"/>
    <property type="match status" value="1"/>
</dbReference>
<gene>
    <name evidence="9 14" type="primary">mutS</name>
    <name evidence="14" type="ORF">Ttaiw_00547</name>
</gene>
<evidence type="ECO:0000256" key="10">
    <source>
        <dbReference type="RuleBase" id="RU003756"/>
    </source>
</evidence>
<dbReference type="PIRSF" id="PIRSF037677">
    <property type="entry name" value="DNA_mis_repair_Msh6"/>
    <property type="match status" value="1"/>
</dbReference>
<dbReference type="Gene3D" id="6.10.140.430">
    <property type="match status" value="1"/>
</dbReference>
<evidence type="ECO:0000256" key="7">
    <source>
        <dbReference type="ARBA" id="ARBA00023204"/>
    </source>
</evidence>
<organism evidence="14 15">
    <name type="scientific">Tepidimonas taiwanensis</name>
    <dbReference type="NCBI Taxonomy" id="307486"/>
    <lineage>
        <taxon>Bacteria</taxon>
        <taxon>Pseudomonadati</taxon>
        <taxon>Pseudomonadota</taxon>
        <taxon>Betaproteobacteria</taxon>
        <taxon>Burkholderiales</taxon>
        <taxon>Tepidimonas</taxon>
    </lineage>
</organism>
<name>A0A554XBW1_9BURK</name>
<keyword evidence="4 9" id="KW-0227">DNA damage</keyword>
<dbReference type="AlphaFoldDB" id="A0A554XBW1"/>
<dbReference type="SMART" id="SM00534">
    <property type="entry name" value="MUTSac"/>
    <property type="match status" value="1"/>
</dbReference>
<dbReference type="GO" id="GO:0140664">
    <property type="term" value="F:ATP-dependent DNA damage sensor activity"/>
    <property type="evidence" value="ECO:0007669"/>
    <property type="project" value="InterPro"/>
</dbReference>
<dbReference type="Pfam" id="PF05190">
    <property type="entry name" value="MutS_IV"/>
    <property type="match status" value="1"/>
</dbReference>
<feature type="region of interest" description="Disordered" evidence="12">
    <location>
        <begin position="1"/>
        <end position="22"/>
    </location>
</feature>
<dbReference type="InterPro" id="IPR036678">
    <property type="entry name" value="MutS_con_dom_sf"/>
</dbReference>
<dbReference type="Gene3D" id="3.40.1170.10">
    <property type="entry name" value="DNA repair protein MutS, domain I"/>
    <property type="match status" value="1"/>
</dbReference>
<dbReference type="GO" id="GO:0005524">
    <property type="term" value="F:ATP binding"/>
    <property type="evidence" value="ECO:0007669"/>
    <property type="project" value="UniProtKB-UniRule"/>
</dbReference>
<dbReference type="Pfam" id="PF00488">
    <property type="entry name" value="MutS_V"/>
    <property type="match status" value="1"/>
</dbReference>
<evidence type="ECO:0000313" key="15">
    <source>
        <dbReference type="Proteomes" id="UP000317763"/>
    </source>
</evidence>
<evidence type="ECO:0000256" key="9">
    <source>
        <dbReference type="HAMAP-Rule" id="MF_00096"/>
    </source>
</evidence>
<evidence type="ECO:0000256" key="3">
    <source>
        <dbReference type="ARBA" id="ARBA00022741"/>
    </source>
</evidence>
<dbReference type="PANTHER" id="PTHR11361:SF34">
    <property type="entry name" value="DNA MISMATCH REPAIR PROTEIN MSH1, MITOCHONDRIAL"/>
    <property type="match status" value="1"/>
</dbReference>
<dbReference type="InterPro" id="IPR017261">
    <property type="entry name" value="DNA_mismatch_repair_MutS/MSH"/>
</dbReference>
<dbReference type="Gene3D" id="3.40.50.300">
    <property type="entry name" value="P-loop containing nucleotide triphosphate hydrolases"/>
    <property type="match status" value="1"/>
</dbReference>
<feature type="coiled-coil region" evidence="11">
    <location>
        <begin position="821"/>
        <end position="848"/>
    </location>
</feature>
<dbReference type="NCBIfam" id="TIGR01070">
    <property type="entry name" value="mutS1"/>
    <property type="match status" value="1"/>
</dbReference>
<dbReference type="GO" id="GO:0003684">
    <property type="term" value="F:damaged DNA binding"/>
    <property type="evidence" value="ECO:0007669"/>
    <property type="project" value="UniProtKB-UniRule"/>
</dbReference>
<dbReference type="SUPFAM" id="SSF52540">
    <property type="entry name" value="P-loop containing nucleoside triphosphate hydrolases"/>
    <property type="match status" value="1"/>
</dbReference>
<evidence type="ECO:0000256" key="8">
    <source>
        <dbReference type="ARBA" id="ARBA00024647"/>
    </source>
</evidence>
<dbReference type="PANTHER" id="PTHR11361">
    <property type="entry name" value="DNA MISMATCH REPAIR PROTEIN MUTS FAMILY MEMBER"/>
    <property type="match status" value="1"/>
</dbReference>
<evidence type="ECO:0000256" key="11">
    <source>
        <dbReference type="SAM" id="Coils"/>
    </source>
</evidence>
<dbReference type="RefSeq" id="WP_052231530.1">
    <property type="nucleotide sequence ID" value="NZ_JTKY01000048.1"/>
</dbReference>
<evidence type="ECO:0000256" key="6">
    <source>
        <dbReference type="ARBA" id="ARBA00023125"/>
    </source>
</evidence>
<evidence type="ECO:0000313" key="14">
    <source>
        <dbReference type="EMBL" id="TSE33294.1"/>
    </source>
</evidence>
<dbReference type="InterPro" id="IPR036187">
    <property type="entry name" value="DNA_mismatch_repair_MutS_sf"/>
</dbReference>